<evidence type="ECO:0000313" key="2">
    <source>
        <dbReference type="EMBL" id="RNA42540.1"/>
    </source>
</evidence>
<reference evidence="2 3" key="1">
    <citation type="journal article" date="2018" name="Sci. Rep.">
        <title>Genomic signatures of local adaptation to the degree of environmental predictability in rotifers.</title>
        <authorList>
            <person name="Franch-Gras L."/>
            <person name="Hahn C."/>
            <person name="Garcia-Roger E.M."/>
            <person name="Carmona M.J."/>
            <person name="Serra M."/>
            <person name="Gomez A."/>
        </authorList>
    </citation>
    <scope>NUCLEOTIDE SEQUENCE [LARGE SCALE GENOMIC DNA]</scope>
    <source>
        <strain evidence="2">HYR1</strain>
    </source>
</reference>
<dbReference type="EMBL" id="REGN01000353">
    <property type="protein sequence ID" value="RNA42540.1"/>
    <property type="molecule type" value="Genomic_DNA"/>
</dbReference>
<comment type="caution">
    <text evidence="2">The sequence shown here is derived from an EMBL/GenBank/DDBJ whole genome shotgun (WGS) entry which is preliminary data.</text>
</comment>
<protein>
    <submittedName>
        <fullName evidence="2">Uncharacterized protein</fullName>
    </submittedName>
</protein>
<gene>
    <name evidence="2" type="ORF">BpHYR1_000972</name>
</gene>
<feature type="region of interest" description="Disordered" evidence="1">
    <location>
        <begin position="1"/>
        <end position="23"/>
    </location>
</feature>
<sequence length="175" mass="20275">MTKERVVDSDSPRSHLQVGDAESATPTSIKSTCFAYQNGKYVDYSDHGQDGIERCHMSAVVISGFGTHELLCGFVGLECDWQTEWRTRSERGPLHFDERQTRDKLFELDTRPNMHCEQTGLQKRDHSWTSYRSSIDNLKRNKNEIDMFRKTTAIRSFKKENFGKRQANFGKESEI</sequence>
<evidence type="ECO:0000313" key="3">
    <source>
        <dbReference type="Proteomes" id="UP000276133"/>
    </source>
</evidence>
<name>A0A3M7T3W4_BRAPC</name>
<keyword evidence="3" id="KW-1185">Reference proteome</keyword>
<dbReference type="Proteomes" id="UP000276133">
    <property type="component" value="Unassembled WGS sequence"/>
</dbReference>
<accession>A0A3M7T3W4</accession>
<feature type="compositionally biased region" description="Basic and acidic residues" evidence="1">
    <location>
        <begin position="1"/>
        <end position="13"/>
    </location>
</feature>
<organism evidence="2 3">
    <name type="scientific">Brachionus plicatilis</name>
    <name type="common">Marine rotifer</name>
    <name type="synonym">Brachionus muelleri</name>
    <dbReference type="NCBI Taxonomy" id="10195"/>
    <lineage>
        <taxon>Eukaryota</taxon>
        <taxon>Metazoa</taxon>
        <taxon>Spiralia</taxon>
        <taxon>Gnathifera</taxon>
        <taxon>Rotifera</taxon>
        <taxon>Eurotatoria</taxon>
        <taxon>Monogononta</taxon>
        <taxon>Pseudotrocha</taxon>
        <taxon>Ploima</taxon>
        <taxon>Brachionidae</taxon>
        <taxon>Brachionus</taxon>
    </lineage>
</organism>
<dbReference type="AlphaFoldDB" id="A0A3M7T3W4"/>
<proteinExistence type="predicted"/>
<evidence type="ECO:0000256" key="1">
    <source>
        <dbReference type="SAM" id="MobiDB-lite"/>
    </source>
</evidence>